<evidence type="ECO:0000259" key="1">
    <source>
        <dbReference type="SMART" id="SM00587"/>
    </source>
</evidence>
<dbReference type="OMA" id="DVPPKCL"/>
<dbReference type="CTD" id="8237441"/>
<dbReference type="Proteomes" id="UP000009046">
    <property type="component" value="Unassembled WGS sequence"/>
</dbReference>
<dbReference type="PANTHER" id="PTHR11012:SF48">
    <property type="entry name" value="CHK KINASE-LIKE DOMAIN-CONTAINING PROTEIN-RELATED"/>
    <property type="match status" value="1"/>
</dbReference>
<dbReference type="SUPFAM" id="SSF56112">
    <property type="entry name" value="Protein kinase-like (PK-like)"/>
    <property type="match status" value="1"/>
</dbReference>
<dbReference type="EnsemblMetazoa" id="PHUM212950-RA">
    <property type="protein sequence ID" value="PHUM212950-PA"/>
    <property type="gene ID" value="PHUM212950"/>
</dbReference>
<dbReference type="Pfam" id="PF02958">
    <property type="entry name" value="EcKL"/>
    <property type="match status" value="1"/>
</dbReference>
<dbReference type="RefSeq" id="XP_002425636.1">
    <property type="nucleotide sequence ID" value="XM_002425591.1"/>
</dbReference>
<reference evidence="2" key="2">
    <citation type="submission" date="2007-04" db="EMBL/GenBank/DDBJ databases">
        <title>The genome of the human body louse.</title>
        <authorList>
            <consortium name="The Human Body Louse Genome Consortium"/>
            <person name="Kirkness E."/>
            <person name="Walenz B."/>
            <person name="Hass B."/>
            <person name="Bruggner R."/>
            <person name="Strausberg R."/>
        </authorList>
    </citation>
    <scope>NUCLEOTIDE SEQUENCE</scope>
    <source>
        <strain evidence="2">USDA</strain>
    </source>
</reference>
<keyword evidence="4" id="KW-1185">Reference proteome</keyword>
<dbReference type="AlphaFoldDB" id="E0VHL2"/>
<dbReference type="OrthoDB" id="6334212at2759"/>
<dbReference type="GeneID" id="8237441"/>
<organism>
    <name type="scientific">Pediculus humanus subsp. corporis</name>
    <name type="common">Body louse</name>
    <dbReference type="NCBI Taxonomy" id="121224"/>
    <lineage>
        <taxon>Eukaryota</taxon>
        <taxon>Metazoa</taxon>
        <taxon>Ecdysozoa</taxon>
        <taxon>Arthropoda</taxon>
        <taxon>Hexapoda</taxon>
        <taxon>Insecta</taxon>
        <taxon>Pterygota</taxon>
        <taxon>Neoptera</taxon>
        <taxon>Paraneoptera</taxon>
        <taxon>Psocodea</taxon>
        <taxon>Troctomorpha</taxon>
        <taxon>Phthiraptera</taxon>
        <taxon>Anoplura</taxon>
        <taxon>Pediculidae</taxon>
        <taxon>Pediculus</taxon>
    </lineage>
</organism>
<proteinExistence type="predicted"/>
<dbReference type="EMBL" id="DS235171">
    <property type="protein sequence ID" value="EEB12898.1"/>
    <property type="molecule type" value="Genomic_DNA"/>
</dbReference>
<dbReference type="PANTHER" id="PTHR11012">
    <property type="entry name" value="PROTEIN KINASE-LIKE DOMAIN-CONTAINING"/>
    <property type="match status" value="1"/>
</dbReference>
<reference evidence="3" key="3">
    <citation type="submission" date="2021-02" db="UniProtKB">
        <authorList>
            <consortium name="EnsemblMetazoa"/>
        </authorList>
    </citation>
    <scope>IDENTIFICATION</scope>
    <source>
        <strain evidence="3">USDA</strain>
    </source>
</reference>
<dbReference type="KEGG" id="phu:Phum_PHUM212950"/>
<sequence length="411" mass="49136">MCSLNENDVKNVLNNFLENETNNQIINYKILEKSDESLGYLGKHLTLFVQYFYHGKKEERKFFIKTHGGSNRENDFLEVTGIFQREIDFYKILVGECNKYVNNIIKWCPKYCFSKNRILVLEDLSEKGFVMVDGDINLDEEHAEKALQAFSRLHASSLLLEMKKSIQLDADYPDLFREVLYDESNTESPTARWISWQIQDLLVGIDLLKNYSQKEKIIIKEKFKEQMMRIYALNKKSKMYKNVISHGDPWKNNLMFNYNEKNNPDSCVLVDFQFFRYAPPAHDVMQFLYFTTKKITRDNNKEKFLNYYYDNLSIELQKENENINNVISKREFLQSCDFYKELAVIQSLLSMHYLLGPVTLNVDDENYDVYENYLENHRHEYMRKFFQNESYSDKIIEIFSELIDDYILMKK</sequence>
<dbReference type="EMBL" id="AAZO01002451">
    <property type="status" value="NOT_ANNOTATED_CDS"/>
    <property type="molecule type" value="Genomic_DNA"/>
</dbReference>
<accession>E0VHL2</accession>
<dbReference type="InParanoid" id="E0VHL2"/>
<reference evidence="2" key="1">
    <citation type="submission" date="2007-04" db="EMBL/GenBank/DDBJ databases">
        <title>Annotation of Pediculus humanus corporis strain USDA.</title>
        <authorList>
            <person name="Kirkness E."/>
            <person name="Hannick L."/>
            <person name="Hass B."/>
            <person name="Bruggner R."/>
            <person name="Lawson D."/>
            <person name="Bidwell S."/>
            <person name="Joardar V."/>
            <person name="Caler E."/>
            <person name="Walenz B."/>
            <person name="Inman J."/>
            <person name="Schobel S."/>
            <person name="Galinsky K."/>
            <person name="Amedeo P."/>
            <person name="Strausberg R."/>
        </authorList>
    </citation>
    <scope>NUCLEOTIDE SEQUENCE</scope>
    <source>
        <strain evidence="2">USDA</strain>
    </source>
</reference>
<evidence type="ECO:0000313" key="2">
    <source>
        <dbReference type="EMBL" id="EEB12898.1"/>
    </source>
</evidence>
<protein>
    <recommendedName>
        <fullName evidence="1">CHK kinase-like domain-containing protein</fullName>
    </recommendedName>
</protein>
<evidence type="ECO:0000313" key="3">
    <source>
        <dbReference type="EnsemblMetazoa" id="PHUM212950-PA"/>
    </source>
</evidence>
<evidence type="ECO:0000313" key="4">
    <source>
        <dbReference type="Proteomes" id="UP000009046"/>
    </source>
</evidence>
<dbReference type="SMART" id="SM00587">
    <property type="entry name" value="CHK"/>
    <property type="match status" value="1"/>
</dbReference>
<feature type="domain" description="CHK kinase-like" evidence="1">
    <location>
        <begin position="119"/>
        <end position="318"/>
    </location>
</feature>
<dbReference type="InterPro" id="IPR015897">
    <property type="entry name" value="CHK_kinase-like"/>
</dbReference>
<gene>
    <name evidence="3" type="primary">8237441</name>
    <name evidence="2" type="ORF">Phum_PHUM212950</name>
</gene>
<dbReference type="Gene3D" id="3.90.1200.10">
    <property type="match status" value="1"/>
</dbReference>
<dbReference type="VEuPathDB" id="VectorBase:PHUM212950"/>
<dbReference type="InterPro" id="IPR011009">
    <property type="entry name" value="Kinase-like_dom_sf"/>
</dbReference>
<name>E0VHL2_PEDHC</name>
<dbReference type="eggNOG" id="ENOG502S6RJ">
    <property type="taxonomic scope" value="Eukaryota"/>
</dbReference>
<dbReference type="InterPro" id="IPR004119">
    <property type="entry name" value="EcKL"/>
</dbReference>
<dbReference type="HOGENOM" id="CLU_010718_3_1_1"/>